<dbReference type="EMBL" id="FOTC01000001">
    <property type="protein sequence ID" value="SFK79886.1"/>
    <property type="molecule type" value="Genomic_DNA"/>
</dbReference>
<proteinExistence type="predicted"/>
<sequence length="79" mass="8342">MQFSSGEKRRLKLIALAALNATPLGGVVVLGWSLSALLVVYWVELGACLGFAALEGLFAEKRPGYDADGFSWLVVGALS</sequence>
<feature type="transmembrane region" description="Helical" evidence="1">
    <location>
        <begin position="12"/>
        <end position="33"/>
    </location>
</feature>
<keyword evidence="1" id="KW-0812">Transmembrane</keyword>
<organism evidence="2 3">
    <name type="scientific">Halogranum rubrum</name>
    <dbReference type="NCBI Taxonomy" id="553466"/>
    <lineage>
        <taxon>Archaea</taxon>
        <taxon>Methanobacteriati</taxon>
        <taxon>Methanobacteriota</taxon>
        <taxon>Stenosarchaea group</taxon>
        <taxon>Halobacteria</taxon>
        <taxon>Halobacteriales</taxon>
        <taxon>Haloferacaceae</taxon>
    </lineage>
</organism>
<dbReference type="Pfam" id="PF20108">
    <property type="entry name" value="DUF6498"/>
    <property type="match status" value="1"/>
</dbReference>
<protein>
    <submittedName>
        <fullName evidence="2">Uncharacterized protein</fullName>
    </submittedName>
</protein>
<reference evidence="3" key="1">
    <citation type="submission" date="2016-10" db="EMBL/GenBank/DDBJ databases">
        <authorList>
            <person name="Varghese N."/>
            <person name="Submissions S."/>
        </authorList>
    </citation>
    <scope>NUCLEOTIDE SEQUENCE [LARGE SCALE GENOMIC DNA]</scope>
    <source>
        <strain evidence="3">CGMCC 1.7738</strain>
    </source>
</reference>
<evidence type="ECO:0000313" key="3">
    <source>
        <dbReference type="Proteomes" id="UP000199607"/>
    </source>
</evidence>
<gene>
    <name evidence="2" type="ORF">SAMN04487950_1146</name>
</gene>
<dbReference type="InterPro" id="IPR045466">
    <property type="entry name" value="DUF6498"/>
</dbReference>
<dbReference type="Proteomes" id="UP000199607">
    <property type="component" value="Unassembled WGS sequence"/>
</dbReference>
<dbReference type="STRING" id="553466.SAMN04487950_1146"/>
<keyword evidence="3" id="KW-1185">Reference proteome</keyword>
<dbReference type="AlphaFoldDB" id="A0A1I4CIH6"/>
<accession>A0A1I4CIH6</accession>
<name>A0A1I4CIH6_9EURY</name>
<feature type="transmembrane region" description="Helical" evidence="1">
    <location>
        <begin position="39"/>
        <end position="58"/>
    </location>
</feature>
<evidence type="ECO:0000256" key="1">
    <source>
        <dbReference type="SAM" id="Phobius"/>
    </source>
</evidence>
<dbReference type="RefSeq" id="WP_342707932.1">
    <property type="nucleotide sequence ID" value="NZ_FOTC01000001.1"/>
</dbReference>
<keyword evidence="1" id="KW-0472">Membrane</keyword>
<evidence type="ECO:0000313" key="2">
    <source>
        <dbReference type="EMBL" id="SFK79886.1"/>
    </source>
</evidence>
<keyword evidence="1" id="KW-1133">Transmembrane helix</keyword>